<dbReference type="InterPro" id="IPR038220">
    <property type="entry name" value="PHOX_C_sf"/>
</dbReference>
<gene>
    <name evidence="7" type="ORF">C8Q69DRAFT_460996</name>
</gene>
<dbReference type="VEuPathDB" id="FungiDB:C8Q69DRAFT_460996"/>
<dbReference type="PRINTS" id="PR00420">
    <property type="entry name" value="RNGMNOXGNASE"/>
</dbReference>
<evidence type="ECO:0000313" key="7">
    <source>
        <dbReference type="EMBL" id="RWQ96753.1"/>
    </source>
</evidence>
<dbReference type="Proteomes" id="UP000283841">
    <property type="component" value="Unassembled WGS sequence"/>
</dbReference>
<dbReference type="CDD" id="cd02979">
    <property type="entry name" value="PHOX_C"/>
    <property type="match status" value="1"/>
</dbReference>
<evidence type="ECO:0000313" key="8">
    <source>
        <dbReference type="Proteomes" id="UP000283841"/>
    </source>
</evidence>
<dbReference type="InterPro" id="IPR050641">
    <property type="entry name" value="RIFMO-like"/>
</dbReference>
<dbReference type="InterPro" id="IPR036249">
    <property type="entry name" value="Thioredoxin-like_sf"/>
</dbReference>
<dbReference type="InterPro" id="IPR012941">
    <property type="entry name" value="Phe_hydrox_C_dim_dom"/>
</dbReference>
<dbReference type="PANTHER" id="PTHR43004">
    <property type="entry name" value="TRK SYSTEM POTASSIUM UPTAKE PROTEIN"/>
    <property type="match status" value="1"/>
</dbReference>
<proteinExistence type="inferred from homology"/>
<dbReference type="Pfam" id="PF01494">
    <property type="entry name" value="FAD_binding_3"/>
    <property type="match status" value="1"/>
</dbReference>
<dbReference type="SUPFAM" id="SSF54373">
    <property type="entry name" value="FAD-linked reductases, C-terminal domain"/>
    <property type="match status" value="1"/>
</dbReference>
<keyword evidence="4" id="KW-0560">Oxidoreductase</keyword>
<name>A0A443HY88_BYSSP</name>
<evidence type="ECO:0000259" key="6">
    <source>
        <dbReference type="Pfam" id="PF07976"/>
    </source>
</evidence>
<feature type="domain" description="Phenol hydroxylase-like C-terminal dimerisation" evidence="6">
    <location>
        <begin position="396"/>
        <end position="587"/>
    </location>
</feature>
<dbReference type="GO" id="GO:0016709">
    <property type="term" value="F:oxidoreductase activity, acting on paired donors, with incorporation or reduction of molecular oxygen, NAD(P)H as one donor, and incorporation of one atom of oxygen"/>
    <property type="evidence" value="ECO:0007669"/>
    <property type="project" value="UniProtKB-ARBA"/>
</dbReference>
<keyword evidence="8" id="KW-1185">Reference proteome</keyword>
<dbReference type="NCBIfam" id="NF006144">
    <property type="entry name" value="PRK08294.1"/>
    <property type="match status" value="1"/>
</dbReference>
<evidence type="ECO:0000259" key="5">
    <source>
        <dbReference type="Pfam" id="PF01494"/>
    </source>
</evidence>
<dbReference type="GO" id="GO:0071949">
    <property type="term" value="F:FAD binding"/>
    <property type="evidence" value="ECO:0007669"/>
    <property type="project" value="InterPro"/>
</dbReference>
<dbReference type="Pfam" id="PF07976">
    <property type="entry name" value="Phe_hydrox_dim"/>
    <property type="match status" value="1"/>
</dbReference>
<keyword evidence="3" id="KW-0274">FAD</keyword>
<keyword evidence="2" id="KW-0285">Flavoprotein</keyword>
<comment type="caution">
    <text evidence="7">The sequence shown here is derived from an EMBL/GenBank/DDBJ whole genome shotgun (WGS) entry which is preliminary data.</text>
</comment>
<dbReference type="GeneID" id="39599490"/>
<reference evidence="7 8" key="1">
    <citation type="journal article" date="2018" name="Front. Microbiol.">
        <title>Genomic and genetic insights into a cosmopolitan fungus, Paecilomyces variotii (Eurotiales).</title>
        <authorList>
            <person name="Urquhart A.S."/>
            <person name="Mondo S.J."/>
            <person name="Makela M.R."/>
            <person name="Hane J.K."/>
            <person name="Wiebenga A."/>
            <person name="He G."/>
            <person name="Mihaltcheva S."/>
            <person name="Pangilinan J."/>
            <person name="Lipzen A."/>
            <person name="Barry K."/>
            <person name="de Vries R.P."/>
            <person name="Grigoriev I.V."/>
            <person name="Idnurm A."/>
        </authorList>
    </citation>
    <scope>NUCLEOTIDE SEQUENCE [LARGE SCALE GENOMIC DNA]</scope>
    <source>
        <strain evidence="7 8">CBS 101075</strain>
    </source>
</reference>
<sequence length="594" mass="66486">MLPSTTEVLICGAGSAGLCAAGWLARYGLECTVLESSDGPLKLGKADGVQCRTVEIFESLGLSDQLLRESYHVNEVTFWNAGEKGIVRTSRTADTPTGLSHMPHVILNQARINGLMIEYMKKWNNQQDINYGWAVTNVHVDKVSQDDLEAYPVTVTAQKDGVEHKIKVKYALGCDGAHSTVRKCLGYTMVGDTTDSVWGVMDVYPQTDFPDIRKKAALKSAAGSLLIIPREGGSMVRLYIELPHGTKPKEVRLDDLQATAKRIFAPYSLEIVETFWWSAYSIGQRLSDHFDKDYRVFLTGDACHTHSPKAGQGMNVSLQDGYNIGWKLAHVLMRRASPSLLRTYTFERSEVAANLIAFDREFTRLFSQKPTSTDAPDSFSKYFIQSANYTAGLTSKYKDSQITDSANSKQECAPKIVVGMRLPTAQVVRHSDSYAMQLLRALVSDGRWRLILFPGDIAKQQTRDRLHNVAKYLESEKGPVRSLTPRDQDLDSVIEVLLVVKGDRSALEQKDIPEIYRPVYGKWRMRDPHKIYFDDESHNHGHGHAYETYGIDPERGALVVVRPDQYVSLVVDPNNVEAIGKFFQGWANTPTARL</sequence>
<feature type="domain" description="FAD-binding" evidence="5">
    <location>
        <begin position="6"/>
        <end position="358"/>
    </location>
</feature>
<protein>
    <submittedName>
        <fullName evidence="7">Putative phenol 2-monooxygenase</fullName>
    </submittedName>
</protein>
<dbReference type="AlphaFoldDB" id="A0A443HY88"/>
<evidence type="ECO:0000256" key="3">
    <source>
        <dbReference type="ARBA" id="ARBA00022827"/>
    </source>
</evidence>
<comment type="similarity">
    <text evidence="1">Belongs to the PheA/TfdB FAD monooxygenase family.</text>
</comment>
<accession>A0A443HY88</accession>
<dbReference type="RefSeq" id="XP_028486398.1">
    <property type="nucleotide sequence ID" value="XM_028630213.1"/>
</dbReference>
<dbReference type="Gene3D" id="3.40.30.20">
    <property type="match status" value="1"/>
</dbReference>
<evidence type="ECO:0000256" key="2">
    <source>
        <dbReference type="ARBA" id="ARBA00022630"/>
    </source>
</evidence>
<dbReference type="InterPro" id="IPR036188">
    <property type="entry name" value="FAD/NAD-bd_sf"/>
</dbReference>
<dbReference type="Gene3D" id="3.30.9.10">
    <property type="entry name" value="D-Amino Acid Oxidase, subunit A, domain 2"/>
    <property type="match status" value="1"/>
</dbReference>
<dbReference type="EMBL" id="RCNU01000003">
    <property type="protein sequence ID" value="RWQ96753.1"/>
    <property type="molecule type" value="Genomic_DNA"/>
</dbReference>
<keyword evidence="7" id="KW-0503">Monooxygenase</keyword>
<evidence type="ECO:0000256" key="1">
    <source>
        <dbReference type="ARBA" id="ARBA00007801"/>
    </source>
</evidence>
<dbReference type="Gene3D" id="3.50.50.60">
    <property type="entry name" value="FAD/NAD(P)-binding domain"/>
    <property type="match status" value="1"/>
</dbReference>
<evidence type="ECO:0000256" key="4">
    <source>
        <dbReference type="ARBA" id="ARBA00023002"/>
    </source>
</evidence>
<dbReference type="InterPro" id="IPR002938">
    <property type="entry name" value="FAD-bd"/>
</dbReference>
<dbReference type="STRING" id="264951.A0A443HY88"/>
<dbReference type="SUPFAM" id="SSF52833">
    <property type="entry name" value="Thioredoxin-like"/>
    <property type="match status" value="1"/>
</dbReference>
<dbReference type="SUPFAM" id="SSF51905">
    <property type="entry name" value="FAD/NAD(P)-binding domain"/>
    <property type="match status" value="1"/>
</dbReference>
<dbReference type="PANTHER" id="PTHR43004:SF10">
    <property type="entry name" value="2-MONOOXYGENASE, PUTATIVE (AFU_ORTHOLOGUE AFUA_6G11480)-RELATED"/>
    <property type="match status" value="1"/>
</dbReference>
<organism evidence="7 8">
    <name type="scientific">Byssochlamys spectabilis</name>
    <name type="common">Paecilomyces variotii</name>
    <dbReference type="NCBI Taxonomy" id="264951"/>
    <lineage>
        <taxon>Eukaryota</taxon>
        <taxon>Fungi</taxon>
        <taxon>Dikarya</taxon>
        <taxon>Ascomycota</taxon>
        <taxon>Pezizomycotina</taxon>
        <taxon>Eurotiomycetes</taxon>
        <taxon>Eurotiomycetidae</taxon>
        <taxon>Eurotiales</taxon>
        <taxon>Thermoascaceae</taxon>
        <taxon>Paecilomyces</taxon>
    </lineage>
</organism>